<evidence type="ECO:0000256" key="2">
    <source>
        <dbReference type="SAM" id="SignalP"/>
    </source>
</evidence>
<dbReference type="InParanoid" id="A0A194X8P4"/>
<feature type="chain" id="PRO_5008267965" evidence="2">
    <location>
        <begin position="20"/>
        <end position="108"/>
    </location>
</feature>
<feature type="compositionally biased region" description="Low complexity" evidence="1">
    <location>
        <begin position="38"/>
        <end position="64"/>
    </location>
</feature>
<keyword evidence="4" id="KW-1185">Reference proteome</keyword>
<gene>
    <name evidence="3" type="ORF">LY89DRAFT_84454</name>
</gene>
<feature type="compositionally biased region" description="Low complexity" evidence="1">
    <location>
        <begin position="81"/>
        <end position="95"/>
    </location>
</feature>
<dbReference type="AlphaFoldDB" id="A0A194X8P4"/>
<organism evidence="3 4">
    <name type="scientific">Mollisia scopiformis</name>
    <name type="common">Conifer needle endophyte fungus</name>
    <name type="synonym">Phialocephala scopiformis</name>
    <dbReference type="NCBI Taxonomy" id="149040"/>
    <lineage>
        <taxon>Eukaryota</taxon>
        <taxon>Fungi</taxon>
        <taxon>Dikarya</taxon>
        <taxon>Ascomycota</taxon>
        <taxon>Pezizomycotina</taxon>
        <taxon>Leotiomycetes</taxon>
        <taxon>Helotiales</taxon>
        <taxon>Mollisiaceae</taxon>
        <taxon>Mollisia</taxon>
    </lineage>
</organism>
<sequence>MLFSKLILSGLMAAGLSFAAPAGDANLAVREAQMPTGSFTFTHTGTHTRGPRPTGSFTRGPRPTGTGGVRGTGTHSHHAHPTGSFTGSFSFPSPTESIVSPPMETTTE</sequence>
<accession>A0A194X8P4</accession>
<feature type="signal peptide" evidence="2">
    <location>
        <begin position="1"/>
        <end position="19"/>
    </location>
</feature>
<proteinExistence type="predicted"/>
<feature type="region of interest" description="Disordered" evidence="1">
    <location>
        <begin position="38"/>
        <end position="108"/>
    </location>
</feature>
<evidence type="ECO:0000256" key="1">
    <source>
        <dbReference type="SAM" id="MobiDB-lite"/>
    </source>
</evidence>
<dbReference type="EMBL" id="KQ947416">
    <property type="protein sequence ID" value="KUJ16484.1"/>
    <property type="molecule type" value="Genomic_DNA"/>
</dbReference>
<dbReference type="Proteomes" id="UP000070700">
    <property type="component" value="Unassembled WGS sequence"/>
</dbReference>
<dbReference type="GeneID" id="28833178"/>
<dbReference type="KEGG" id="psco:LY89DRAFT_84454"/>
<protein>
    <submittedName>
        <fullName evidence="3">Uncharacterized protein</fullName>
    </submittedName>
</protein>
<evidence type="ECO:0000313" key="3">
    <source>
        <dbReference type="EMBL" id="KUJ16484.1"/>
    </source>
</evidence>
<keyword evidence="2" id="KW-0732">Signal</keyword>
<dbReference type="RefSeq" id="XP_018070839.1">
    <property type="nucleotide sequence ID" value="XM_018223452.1"/>
</dbReference>
<reference evidence="3 4" key="1">
    <citation type="submission" date="2015-10" db="EMBL/GenBank/DDBJ databases">
        <title>Full genome of DAOMC 229536 Phialocephala scopiformis, a fungal endophyte of spruce producing the potent anti-insectan compound rugulosin.</title>
        <authorList>
            <consortium name="DOE Joint Genome Institute"/>
            <person name="Walker A.K."/>
            <person name="Frasz S.L."/>
            <person name="Seifert K.A."/>
            <person name="Miller J.D."/>
            <person name="Mondo S.J."/>
            <person name="Labutti K."/>
            <person name="Lipzen A."/>
            <person name="Dockter R."/>
            <person name="Kennedy M."/>
            <person name="Grigoriev I.V."/>
            <person name="Spatafora J.W."/>
        </authorList>
    </citation>
    <scope>NUCLEOTIDE SEQUENCE [LARGE SCALE GENOMIC DNA]</scope>
    <source>
        <strain evidence="3 4">CBS 120377</strain>
    </source>
</reference>
<evidence type="ECO:0000313" key="4">
    <source>
        <dbReference type="Proteomes" id="UP000070700"/>
    </source>
</evidence>
<name>A0A194X8P4_MOLSC</name>